<dbReference type="EMBL" id="MDYQ01000128">
    <property type="protein sequence ID" value="PRP81283.1"/>
    <property type="molecule type" value="Genomic_DNA"/>
</dbReference>
<feature type="chain" id="PRO_5015154586" evidence="1">
    <location>
        <begin position="19"/>
        <end position="192"/>
    </location>
</feature>
<proteinExistence type="predicted"/>
<keyword evidence="1" id="KW-0732">Signal</keyword>
<dbReference type="Proteomes" id="UP000241769">
    <property type="component" value="Unassembled WGS sequence"/>
</dbReference>
<accession>A0A2P6NBH3</accession>
<dbReference type="AlphaFoldDB" id="A0A2P6NBH3"/>
<evidence type="ECO:0000313" key="3">
    <source>
        <dbReference type="Proteomes" id="UP000241769"/>
    </source>
</evidence>
<name>A0A2P6NBH3_9EUKA</name>
<protein>
    <submittedName>
        <fullName evidence="2">Uncharacterized protein</fullName>
    </submittedName>
</protein>
<comment type="caution">
    <text evidence="2">The sequence shown here is derived from an EMBL/GenBank/DDBJ whole genome shotgun (WGS) entry which is preliminary data.</text>
</comment>
<evidence type="ECO:0000256" key="1">
    <source>
        <dbReference type="SAM" id="SignalP"/>
    </source>
</evidence>
<keyword evidence="3" id="KW-1185">Reference proteome</keyword>
<gene>
    <name evidence="2" type="ORF">PROFUN_04518</name>
</gene>
<dbReference type="InParanoid" id="A0A2P6NBH3"/>
<reference evidence="2 3" key="1">
    <citation type="journal article" date="2018" name="Genome Biol. Evol.">
        <title>Multiple Roots of Fruiting Body Formation in Amoebozoa.</title>
        <authorList>
            <person name="Hillmann F."/>
            <person name="Forbes G."/>
            <person name="Novohradska S."/>
            <person name="Ferling I."/>
            <person name="Riege K."/>
            <person name="Groth M."/>
            <person name="Westermann M."/>
            <person name="Marz M."/>
            <person name="Spaller T."/>
            <person name="Winckler T."/>
            <person name="Schaap P."/>
            <person name="Glockner G."/>
        </authorList>
    </citation>
    <scope>NUCLEOTIDE SEQUENCE [LARGE SCALE GENOMIC DNA]</scope>
    <source>
        <strain evidence="2 3">Jena</strain>
    </source>
</reference>
<organism evidence="2 3">
    <name type="scientific">Planoprotostelium fungivorum</name>
    <dbReference type="NCBI Taxonomy" id="1890364"/>
    <lineage>
        <taxon>Eukaryota</taxon>
        <taxon>Amoebozoa</taxon>
        <taxon>Evosea</taxon>
        <taxon>Variosea</taxon>
        <taxon>Cavosteliida</taxon>
        <taxon>Cavosteliaceae</taxon>
        <taxon>Planoprotostelium</taxon>
    </lineage>
</organism>
<evidence type="ECO:0000313" key="2">
    <source>
        <dbReference type="EMBL" id="PRP81283.1"/>
    </source>
</evidence>
<feature type="signal peptide" evidence="1">
    <location>
        <begin position="1"/>
        <end position="18"/>
    </location>
</feature>
<sequence>MRTILFTTFALLFVMAAADPFSSLKSKSGAATAQVQKMLAVANILKRIEEQKKHAFTNPFDNFGSVFGGENNGADLINGLFGKYAGSIGSQFDLDFDFDYESTVQQNMRDFVALTSALKNLRQSKIFDYLATLKANFEMRSDDFSTIRDFKSLGNFGKDNGFESVFSKFEEFGADVRVLLSASVLQPPQKFS</sequence>